<sequence>MTQESEEAYAAREYVLTWGDLGLHVMEVEKSAEAIVATGNEPVQLAGGLTR</sequence>
<dbReference type="RefSeq" id="WP_170147918.1">
    <property type="nucleotide sequence ID" value="NZ_QREG01000004.1"/>
</dbReference>
<dbReference type="AlphaFoldDB" id="A0A3D9L5U8"/>
<evidence type="ECO:0000313" key="1">
    <source>
        <dbReference type="EMBL" id="REE01299.1"/>
    </source>
</evidence>
<protein>
    <submittedName>
        <fullName evidence="1">Uncharacterized protein</fullName>
    </submittedName>
</protein>
<comment type="caution">
    <text evidence="1">The sequence shown here is derived from an EMBL/GenBank/DDBJ whole genome shotgun (WGS) entry which is preliminary data.</text>
</comment>
<accession>A0A3D9L5U8</accession>
<gene>
    <name evidence="1" type="ORF">C7460_104321</name>
</gene>
<keyword evidence="2" id="KW-1185">Reference proteome</keyword>
<organism evidence="1 2">
    <name type="scientific">Marinoscillum furvescens DSM 4134</name>
    <dbReference type="NCBI Taxonomy" id="1122208"/>
    <lineage>
        <taxon>Bacteria</taxon>
        <taxon>Pseudomonadati</taxon>
        <taxon>Bacteroidota</taxon>
        <taxon>Cytophagia</taxon>
        <taxon>Cytophagales</taxon>
        <taxon>Reichenbachiellaceae</taxon>
        <taxon>Marinoscillum</taxon>
    </lineage>
</organism>
<dbReference type="Proteomes" id="UP000256779">
    <property type="component" value="Unassembled WGS sequence"/>
</dbReference>
<evidence type="ECO:0000313" key="2">
    <source>
        <dbReference type="Proteomes" id="UP000256779"/>
    </source>
</evidence>
<proteinExistence type="predicted"/>
<reference evidence="1 2" key="1">
    <citation type="submission" date="2018-07" db="EMBL/GenBank/DDBJ databases">
        <title>Genomic Encyclopedia of Type Strains, Phase IV (KMG-IV): sequencing the most valuable type-strain genomes for metagenomic binning, comparative biology and taxonomic classification.</title>
        <authorList>
            <person name="Goeker M."/>
        </authorList>
    </citation>
    <scope>NUCLEOTIDE SEQUENCE [LARGE SCALE GENOMIC DNA]</scope>
    <source>
        <strain evidence="1 2">DSM 4134</strain>
    </source>
</reference>
<dbReference type="EMBL" id="QREG01000004">
    <property type="protein sequence ID" value="REE01299.1"/>
    <property type="molecule type" value="Genomic_DNA"/>
</dbReference>
<name>A0A3D9L5U8_MARFU</name>